<evidence type="ECO:0000313" key="3">
    <source>
        <dbReference type="Proteomes" id="UP000076744"/>
    </source>
</evidence>
<evidence type="ECO:0000313" key="2">
    <source>
        <dbReference type="EMBL" id="OAA69079.1"/>
    </source>
</evidence>
<gene>
    <name evidence="2" type="ORF">ISF_03454</name>
</gene>
<dbReference type="AlphaFoldDB" id="A0A162MRH8"/>
<feature type="region of interest" description="Disordered" evidence="1">
    <location>
        <begin position="123"/>
        <end position="145"/>
    </location>
</feature>
<dbReference type="OrthoDB" id="3925971at2759"/>
<dbReference type="EMBL" id="AZHB01000006">
    <property type="protein sequence ID" value="OAA69079.1"/>
    <property type="molecule type" value="Genomic_DNA"/>
</dbReference>
<name>A0A162MRH8_CORFA</name>
<feature type="compositionally biased region" description="Basic and acidic residues" evidence="1">
    <location>
        <begin position="127"/>
        <end position="143"/>
    </location>
</feature>
<keyword evidence="3" id="KW-1185">Reference proteome</keyword>
<dbReference type="Proteomes" id="UP000076744">
    <property type="component" value="Unassembled WGS sequence"/>
</dbReference>
<dbReference type="RefSeq" id="XP_018705949.1">
    <property type="nucleotide sequence ID" value="XM_018847060.1"/>
</dbReference>
<sequence>MLATTAEGLPFLRTSPSQPHHMSRMIGRKNKIYQSKIFKITEIQDELMPAAEAEDRWERIVTRQLREEGLPPREAPSGDAEETYAWSLYLSRLWIEWKIEATWQDWIARGEALQRIVDAEQDLADQEAGRTRRPEPTTGEHARPMATVNVSGSKYNFLTPLELQGKPIQMDGHDVFASETWAAVVRSRHGMLRSWADKAQTAQRSTV</sequence>
<organism evidence="2 3">
    <name type="scientific">Cordyceps fumosorosea (strain ARSEF 2679)</name>
    <name type="common">Isaria fumosorosea</name>
    <dbReference type="NCBI Taxonomy" id="1081104"/>
    <lineage>
        <taxon>Eukaryota</taxon>
        <taxon>Fungi</taxon>
        <taxon>Dikarya</taxon>
        <taxon>Ascomycota</taxon>
        <taxon>Pezizomycotina</taxon>
        <taxon>Sordariomycetes</taxon>
        <taxon>Hypocreomycetidae</taxon>
        <taxon>Hypocreales</taxon>
        <taxon>Cordycipitaceae</taxon>
        <taxon>Cordyceps</taxon>
    </lineage>
</organism>
<reference evidence="2 3" key="1">
    <citation type="journal article" date="2016" name="Genome Biol. Evol.">
        <title>Divergent and convergent evolution of fungal pathogenicity.</title>
        <authorList>
            <person name="Shang Y."/>
            <person name="Xiao G."/>
            <person name="Zheng P."/>
            <person name="Cen K."/>
            <person name="Zhan S."/>
            <person name="Wang C."/>
        </authorList>
    </citation>
    <scope>NUCLEOTIDE SEQUENCE [LARGE SCALE GENOMIC DNA]</scope>
    <source>
        <strain evidence="2 3">ARSEF 2679</strain>
    </source>
</reference>
<comment type="caution">
    <text evidence="2">The sequence shown here is derived from an EMBL/GenBank/DDBJ whole genome shotgun (WGS) entry which is preliminary data.</text>
</comment>
<feature type="region of interest" description="Disordered" evidence="1">
    <location>
        <begin position="1"/>
        <end position="25"/>
    </location>
</feature>
<evidence type="ECO:0000256" key="1">
    <source>
        <dbReference type="SAM" id="MobiDB-lite"/>
    </source>
</evidence>
<accession>A0A162MRH8</accession>
<dbReference type="STRING" id="1081104.A0A162MRH8"/>
<dbReference type="GeneID" id="30019746"/>
<proteinExistence type="predicted"/>
<protein>
    <submittedName>
        <fullName evidence="2">Uncharacterized protein</fullName>
    </submittedName>
</protein>